<evidence type="ECO:0000313" key="2">
    <source>
        <dbReference type="Proteomes" id="UP001259982"/>
    </source>
</evidence>
<dbReference type="RefSeq" id="WP_311658543.1">
    <property type="nucleotide sequence ID" value="NZ_JAVRHY010000006.1"/>
</dbReference>
<accession>A0ABU3B7K0</accession>
<name>A0ABU3B7K0_9GAMM</name>
<evidence type="ECO:0008006" key="3">
    <source>
        <dbReference type="Google" id="ProtNLM"/>
    </source>
</evidence>
<dbReference type="EMBL" id="JAVRHY010000006">
    <property type="protein sequence ID" value="MDT0618439.1"/>
    <property type="molecule type" value="Genomic_DNA"/>
</dbReference>
<protein>
    <recommendedName>
        <fullName evidence="3">DUF2283 domain-containing protein</fullName>
    </recommendedName>
</protein>
<reference evidence="1 2" key="1">
    <citation type="submission" date="2023-09" db="EMBL/GenBank/DDBJ databases">
        <authorList>
            <person name="Rey-Velasco X."/>
        </authorList>
    </citation>
    <scope>NUCLEOTIDE SEQUENCE [LARGE SCALE GENOMIC DNA]</scope>
    <source>
        <strain evidence="1 2">P385</strain>
    </source>
</reference>
<dbReference type="Proteomes" id="UP001259982">
    <property type="component" value="Unassembled WGS sequence"/>
</dbReference>
<gene>
    <name evidence="1" type="ORF">RM531_08115</name>
</gene>
<organism evidence="1 2">
    <name type="scientific">Spectribacter acetivorans</name>
    <dbReference type="NCBI Taxonomy" id="3075603"/>
    <lineage>
        <taxon>Bacteria</taxon>
        <taxon>Pseudomonadati</taxon>
        <taxon>Pseudomonadota</taxon>
        <taxon>Gammaproteobacteria</taxon>
        <taxon>Salinisphaerales</taxon>
        <taxon>Salinisphaeraceae</taxon>
        <taxon>Spectribacter</taxon>
    </lineage>
</organism>
<evidence type="ECO:0000313" key="1">
    <source>
        <dbReference type="EMBL" id="MDT0618439.1"/>
    </source>
</evidence>
<comment type="caution">
    <text evidence="1">The sequence shown here is derived from an EMBL/GenBank/DDBJ whole genome shotgun (WGS) entry which is preliminary data.</text>
</comment>
<sequence>MYLLIFEDGSIKKARTVSDDDLSSADDGMIQIVGLEDSGPREYVDGEWLSVPLAETDGLGGDDEE</sequence>
<proteinExistence type="predicted"/>
<keyword evidence="2" id="KW-1185">Reference proteome</keyword>